<comment type="caution">
    <text evidence="2">The sequence shown here is derived from an EMBL/GenBank/DDBJ whole genome shotgun (WGS) entry which is preliminary data.</text>
</comment>
<name>A0AAV7RRA9_PLEWA</name>
<organism evidence="2 3">
    <name type="scientific">Pleurodeles waltl</name>
    <name type="common">Iberian ribbed newt</name>
    <dbReference type="NCBI Taxonomy" id="8319"/>
    <lineage>
        <taxon>Eukaryota</taxon>
        <taxon>Metazoa</taxon>
        <taxon>Chordata</taxon>
        <taxon>Craniata</taxon>
        <taxon>Vertebrata</taxon>
        <taxon>Euteleostomi</taxon>
        <taxon>Amphibia</taxon>
        <taxon>Batrachia</taxon>
        <taxon>Caudata</taxon>
        <taxon>Salamandroidea</taxon>
        <taxon>Salamandridae</taxon>
        <taxon>Pleurodelinae</taxon>
        <taxon>Pleurodeles</taxon>
    </lineage>
</organism>
<dbReference type="AlphaFoldDB" id="A0AAV7RRA9"/>
<sequence length="91" mass="9898">MATEDDGRLSQELRAPAGPGQRWEHHLGCGGHYYRPTGQHWWCTLAGGLKKRIPAAGAGSVQWLQLQGLVPREAVALRKNRGGQAAPCRDS</sequence>
<dbReference type="EMBL" id="JANPWB010000009">
    <property type="protein sequence ID" value="KAJ1154530.1"/>
    <property type="molecule type" value="Genomic_DNA"/>
</dbReference>
<evidence type="ECO:0000313" key="3">
    <source>
        <dbReference type="Proteomes" id="UP001066276"/>
    </source>
</evidence>
<evidence type="ECO:0000256" key="1">
    <source>
        <dbReference type="SAM" id="MobiDB-lite"/>
    </source>
</evidence>
<protein>
    <submittedName>
        <fullName evidence="2">Uncharacterized protein</fullName>
    </submittedName>
</protein>
<keyword evidence="3" id="KW-1185">Reference proteome</keyword>
<accession>A0AAV7RRA9</accession>
<feature type="compositionally biased region" description="Basic and acidic residues" evidence="1">
    <location>
        <begin position="1"/>
        <end position="11"/>
    </location>
</feature>
<proteinExistence type="predicted"/>
<gene>
    <name evidence="2" type="ORF">NDU88_007281</name>
</gene>
<reference evidence="2" key="1">
    <citation type="journal article" date="2022" name="bioRxiv">
        <title>Sequencing and chromosome-scale assembly of the giantPleurodeles waltlgenome.</title>
        <authorList>
            <person name="Brown T."/>
            <person name="Elewa A."/>
            <person name="Iarovenko S."/>
            <person name="Subramanian E."/>
            <person name="Araus A.J."/>
            <person name="Petzold A."/>
            <person name="Susuki M."/>
            <person name="Suzuki K.-i.T."/>
            <person name="Hayashi T."/>
            <person name="Toyoda A."/>
            <person name="Oliveira C."/>
            <person name="Osipova E."/>
            <person name="Leigh N.D."/>
            <person name="Simon A."/>
            <person name="Yun M.H."/>
        </authorList>
    </citation>
    <scope>NUCLEOTIDE SEQUENCE</scope>
    <source>
        <strain evidence="2">20211129_DDA</strain>
        <tissue evidence="2">Liver</tissue>
    </source>
</reference>
<feature type="region of interest" description="Disordered" evidence="1">
    <location>
        <begin position="1"/>
        <end position="21"/>
    </location>
</feature>
<evidence type="ECO:0000313" key="2">
    <source>
        <dbReference type="EMBL" id="KAJ1154530.1"/>
    </source>
</evidence>
<dbReference type="Proteomes" id="UP001066276">
    <property type="component" value="Chromosome 5"/>
</dbReference>